<keyword evidence="2" id="KW-1185">Reference proteome</keyword>
<dbReference type="EMBL" id="SWKV01000033">
    <property type="protein sequence ID" value="KAF3038982.1"/>
    <property type="molecule type" value="Genomic_DNA"/>
</dbReference>
<organism evidence="1 2">
    <name type="scientific">Didymella heteroderae</name>
    <dbReference type="NCBI Taxonomy" id="1769908"/>
    <lineage>
        <taxon>Eukaryota</taxon>
        <taxon>Fungi</taxon>
        <taxon>Dikarya</taxon>
        <taxon>Ascomycota</taxon>
        <taxon>Pezizomycotina</taxon>
        <taxon>Dothideomycetes</taxon>
        <taxon>Pleosporomycetidae</taxon>
        <taxon>Pleosporales</taxon>
        <taxon>Pleosporineae</taxon>
        <taxon>Didymellaceae</taxon>
        <taxon>Didymella</taxon>
    </lineage>
</organism>
<dbReference type="AlphaFoldDB" id="A0A9P4WPR2"/>
<sequence length="414" mass="45920">MHSIRRSCQSVLRNSGSAVAYANGSRRAFSRSVARSKGGLPVFLEPSSTELSSALAKINSKVLLPEHLTREQQKLVYKEKGRAKLETEPVEVTVGEVTLPLEHIDRNVRPGRWESLQEVVNQSETAADWENVVRVLEGFHSAGIEVKPRWQELVVRKLNENGHHSIVLKALQRVKATGLRLSNYPVAFRVLKGAHERAADSDWDGDETVKALRYARQVVELMEEEEHYAVSSLKGAKQGPTDWRSAPYVIAVPTELAAVVAQKHEGDIELVKNLANRLVNALKQDNTAAPIKPQRKTIQETSSVQAQDSIDRVAALAKRTEADFRGRAAQTDGLNQYCQGLFETTVVWNALKTSKAVLGADMPLAAEAAEYESRAKQVLDDSVQALLKLQTRAGEEIKSQYPAYVQEQMKKCQA</sequence>
<dbReference type="Proteomes" id="UP000758155">
    <property type="component" value="Unassembled WGS sequence"/>
</dbReference>
<dbReference type="OrthoDB" id="5405126at2759"/>
<evidence type="ECO:0000313" key="1">
    <source>
        <dbReference type="EMBL" id="KAF3038982.1"/>
    </source>
</evidence>
<protein>
    <submittedName>
        <fullName evidence="1">Uncharacterized protein</fullName>
    </submittedName>
</protein>
<proteinExistence type="predicted"/>
<comment type="caution">
    <text evidence="1">The sequence shown here is derived from an EMBL/GenBank/DDBJ whole genome shotgun (WGS) entry which is preliminary data.</text>
</comment>
<reference evidence="1" key="1">
    <citation type="submission" date="2019-04" db="EMBL/GenBank/DDBJ databases">
        <title>Sequencing of skin fungus with MAO and IRED activity.</title>
        <authorList>
            <person name="Marsaioli A.J."/>
            <person name="Bonatto J.M.C."/>
            <person name="Reis Junior O."/>
        </authorList>
    </citation>
    <scope>NUCLEOTIDE SEQUENCE</scope>
    <source>
        <strain evidence="1">28M1</strain>
    </source>
</reference>
<gene>
    <name evidence="1" type="ORF">E8E12_003298</name>
</gene>
<evidence type="ECO:0000313" key="2">
    <source>
        <dbReference type="Proteomes" id="UP000758155"/>
    </source>
</evidence>
<name>A0A9P4WPR2_9PLEO</name>
<accession>A0A9P4WPR2</accession>